<sequence>MALFGFLNKNKKEDATKEANLDLTPVNPEEIYEKAKMELRDILAPAAVEITPKSLHLGDKIARTYFIVSYPSYLSDNWFSQIINLDKIFDVSIFIHPVDTAKLLKTFEKKVAEVESQIMAREESGLVRDPSLDAAYKNLENLRDSLIQAEEKVFDFGVYITIYADTDADLFKTENEVRSILETQMVIIKPALFQQEEGFLSIVPLNTDRLGITQQMNTEPVASIFPFVSFDLTSSNGIMYGVNRHNASLVIFDRFSLENYNSVTIATSGSGKSFANKLEIIRSLMFGTDVIVIDPEREYEYLAEAVGGRYFNISLSSDHHINPFDLPAVRDDENPADVLRSQIISLVGLFRLMLGGLTPEEDSVVDRALAETYALKDITPDTDFSESEPPLLSDFEMVLAGMDGSESVLQRLRKFTHGSWSTFINQPSNVDINKKLVVFSIRDMEDELKPIAMYIVTHFIWNSIRHTLKKRLFVVDEAWVMMRSPDTASFLYGIAKRGRKYYLGLSVISQNIDDFMKNEYGTAIVTNCAMQLLLKQSPSSIDVLQKTFQLTDQEKLILLESSVGEGIFFAGKQHVAIKVLASYTEQQIITSDPAQILAIRKAREVVDEEERRANENLNDAIDINVKQDAVPEIVTEAVNKKVPEKTVEYDKQAEPSDDIARLEQMLRETLK</sequence>
<dbReference type="Gene3D" id="1.10.8.730">
    <property type="match status" value="1"/>
</dbReference>
<dbReference type="InterPro" id="IPR027417">
    <property type="entry name" value="P-loop_NTPase"/>
</dbReference>
<dbReference type="Pfam" id="PF19044">
    <property type="entry name" value="P-loop_TraG"/>
    <property type="match status" value="1"/>
</dbReference>
<evidence type="ECO:0000256" key="1">
    <source>
        <dbReference type="SAM" id="Coils"/>
    </source>
</evidence>
<gene>
    <name evidence="3" type="ORF">A3J61_00785</name>
</gene>
<dbReference type="PANTHER" id="PTHR30121">
    <property type="entry name" value="UNCHARACTERIZED PROTEIN YJGR-RELATED"/>
    <property type="match status" value="1"/>
</dbReference>
<evidence type="ECO:0000313" key="4">
    <source>
        <dbReference type="Proteomes" id="UP000179686"/>
    </source>
</evidence>
<dbReference type="InterPro" id="IPR043964">
    <property type="entry name" value="P-loop_TraG"/>
</dbReference>
<dbReference type="Proteomes" id="UP000179686">
    <property type="component" value="Unassembled WGS sequence"/>
</dbReference>
<keyword evidence="1" id="KW-0175">Coiled coil</keyword>
<evidence type="ECO:0000313" key="3">
    <source>
        <dbReference type="EMBL" id="OGI71851.1"/>
    </source>
</evidence>
<dbReference type="SUPFAM" id="SSF52540">
    <property type="entry name" value="P-loop containing nucleoside triphosphate hydrolases"/>
    <property type="match status" value="1"/>
</dbReference>
<proteinExistence type="predicted"/>
<comment type="caution">
    <text evidence="3">The sequence shown here is derived from an EMBL/GenBank/DDBJ whole genome shotgun (WGS) entry which is preliminary data.</text>
</comment>
<organism evidence="3 4">
    <name type="scientific">Candidatus Nomurabacteria bacterium RIFCSPHIGHO2_02_FULL_38_15</name>
    <dbReference type="NCBI Taxonomy" id="1801752"/>
    <lineage>
        <taxon>Bacteria</taxon>
        <taxon>Candidatus Nomuraibacteriota</taxon>
    </lineage>
</organism>
<dbReference type="InterPro" id="IPR051162">
    <property type="entry name" value="T4SS_component"/>
</dbReference>
<evidence type="ECO:0000259" key="2">
    <source>
        <dbReference type="Pfam" id="PF19044"/>
    </source>
</evidence>
<feature type="coiled-coil region" evidence="1">
    <location>
        <begin position="104"/>
        <end position="152"/>
    </location>
</feature>
<feature type="domain" description="TraG P-loop" evidence="2">
    <location>
        <begin position="257"/>
        <end position="559"/>
    </location>
</feature>
<dbReference type="Gene3D" id="3.40.50.300">
    <property type="entry name" value="P-loop containing nucleotide triphosphate hydrolases"/>
    <property type="match status" value="1"/>
</dbReference>
<accession>A0A1F6VQ78</accession>
<dbReference type="CDD" id="cd01127">
    <property type="entry name" value="TrwB_TraG_TraD_VirD4"/>
    <property type="match status" value="1"/>
</dbReference>
<dbReference type="PANTHER" id="PTHR30121:SF6">
    <property type="entry name" value="SLR6007 PROTEIN"/>
    <property type="match status" value="1"/>
</dbReference>
<dbReference type="AlphaFoldDB" id="A0A1F6VQ78"/>
<protein>
    <submittedName>
        <fullName evidence="3">Conjugal transfer protein TraC</fullName>
    </submittedName>
</protein>
<dbReference type="NCBIfam" id="NF045971">
    <property type="entry name" value="conju_CD1110"/>
    <property type="match status" value="1"/>
</dbReference>
<reference evidence="3 4" key="1">
    <citation type="journal article" date="2016" name="Nat. Commun.">
        <title>Thousands of microbial genomes shed light on interconnected biogeochemical processes in an aquifer system.</title>
        <authorList>
            <person name="Anantharaman K."/>
            <person name="Brown C.T."/>
            <person name="Hug L.A."/>
            <person name="Sharon I."/>
            <person name="Castelle C.J."/>
            <person name="Probst A.J."/>
            <person name="Thomas B.C."/>
            <person name="Singh A."/>
            <person name="Wilkins M.J."/>
            <person name="Karaoz U."/>
            <person name="Brodie E.L."/>
            <person name="Williams K.H."/>
            <person name="Hubbard S.S."/>
            <person name="Banfield J.F."/>
        </authorList>
    </citation>
    <scope>NUCLEOTIDE SEQUENCE [LARGE SCALE GENOMIC DNA]</scope>
</reference>
<name>A0A1F6VQ78_9BACT</name>
<dbReference type="STRING" id="1801752.A3J61_00785"/>
<dbReference type="EMBL" id="MFUC01000019">
    <property type="protein sequence ID" value="OGI71851.1"/>
    <property type="molecule type" value="Genomic_DNA"/>
</dbReference>